<name>A0AAN6XJP4_9PEZI</name>
<dbReference type="PANTHER" id="PTHR28208:SF3">
    <property type="entry name" value="PHOSPHATIDATE PHOSPHATASE APP1"/>
    <property type="match status" value="1"/>
</dbReference>
<feature type="compositionally biased region" description="Polar residues" evidence="1">
    <location>
        <begin position="663"/>
        <end position="672"/>
    </location>
</feature>
<reference evidence="3" key="2">
    <citation type="submission" date="2023-05" db="EMBL/GenBank/DDBJ databases">
        <authorList>
            <consortium name="Lawrence Berkeley National Laboratory"/>
            <person name="Steindorff A."/>
            <person name="Hensen N."/>
            <person name="Bonometti L."/>
            <person name="Westerberg I."/>
            <person name="Brannstrom I.O."/>
            <person name="Guillou S."/>
            <person name="Cros-Aarteil S."/>
            <person name="Calhoun S."/>
            <person name="Haridas S."/>
            <person name="Kuo A."/>
            <person name="Mondo S."/>
            <person name="Pangilinan J."/>
            <person name="Riley R."/>
            <person name="Labutti K."/>
            <person name="Andreopoulos B."/>
            <person name="Lipzen A."/>
            <person name="Chen C."/>
            <person name="Yanf M."/>
            <person name="Daum C."/>
            <person name="Ng V."/>
            <person name="Clum A."/>
            <person name="Ohm R."/>
            <person name="Martin F."/>
            <person name="Silar P."/>
            <person name="Natvig D."/>
            <person name="Lalanne C."/>
            <person name="Gautier V."/>
            <person name="Ament-Velasquez S.L."/>
            <person name="Kruys A."/>
            <person name="Hutchinson M.I."/>
            <person name="Powell A.J."/>
            <person name="Barry K."/>
            <person name="Miller A.N."/>
            <person name="Grigoriev I.V."/>
            <person name="Debuchy R."/>
            <person name="Gladieux P."/>
            <person name="Thoren M.H."/>
            <person name="Johannesson H."/>
        </authorList>
    </citation>
    <scope>NUCLEOTIDE SEQUENCE</scope>
    <source>
        <strain evidence="3">CBS 315.58</strain>
    </source>
</reference>
<dbReference type="PANTHER" id="PTHR28208">
    <property type="entry name" value="PHOSPHATIDATE PHOSPHATASE APP1"/>
    <property type="match status" value="1"/>
</dbReference>
<dbReference type="EMBL" id="MU863902">
    <property type="protein sequence ID" value="KAK4201859.1"/>
    <property type="molecule type" value="Genomic_DNA"/>
</dbReference>
<feature type="compositionally biased region" description="Low complexity" evidence="1">
    <location>
        <begin position="783"/>
        <end position="802"/>
    </location>
</feature>
<evidence type="ECO:0000313" key="4">
    <source>
        <dbReference type="Proteomes" id="UP001303160"/>
    </source>
</evidence>
<feature type="non-terminal residue" evidence="3">
    <location>
        <position position="1"/>
    </location>
</feature>
<dbReference type="Proteomes" id="UP001303160">
    <property type="component" value="Unassembled WGS sequence"/>
</dbReference>
<accession>A0AAN6XJP4</accession>
<sequence length="888" mass="97753">LFPFPAIRQRLRERLLNFRLNTRPRYKQRAQSRIYRFLVERERKRLERIRLVDIVRHQLQLGAKPIRCLTPGAGPKESSSEKVRENNKMASRHGYNYNYGSNSGGYGSGSETGQPREVGARRKKLAAFAGSVYRAGAAAASEIKEQYNNTRIRNVEAMDASQYSIPGSFPNVKIIHKGEEQMVLFPTYAKKHVKGAGRHPPGHVVVQAQPQQQQTRDGQPRGQNQERFWKDEWDRNADENAVVDVDIRGWIYMPSTGPMTRRNRMVIGLARRLSGIPPPTTSQGGSSADGGAPSAFEEHEQMKEEKRIAEEAKKIERQGREEEEVATRGGYSEGPDRGDSDRGGSGRPRTSGRMTASSSPPPSPPLPARTSTGAPADLTEAELAVANANLMARIGPFMTTPLVQHPITLFFYNDTQSRSRTIQTDDSGHFIIRVFLDFVPTHVRVLANENISATNPIEIIEPTGVSLISDVDDTIKRSNIGMGAREIFRNTFIRDLGDLTVPGVTEWYHTMHDLGVELHYCSNSPWQLFPVLATFFHMAGLPQGSIHLKHYSGMLQGIFEPVAERKKGTLEAILRDFPERRFILVGDSGEADLEVYTELAAQNPGRVLGIFIRDVTTPDELGFFDSAFKLDSDQRSTPKATRARNEQQHAAESNEDRRPQLPPRTSASSANSAGPVEGTLIDFSDESTQISPSQSRRESGQDRPRATTTSSELPLRKAPPPRPAKPAALRSASSADSATSPQDNPLAAPNPRVHALSVSGSTSGSPAPSLDRTTPPPPPPPRRSGTASSTQSSSQPQQPVRRANTSFDGIVHSTVSSQGSLTPPNVPPNNAAAAALNKKVDLWLRRLSRAHEILDGMGVPLYTWRRGEDVIKEAEGIVKQALKDAAKR</sequence>
<comment type="caution">
    <text evidence="3">The sequence shown here is derived from an EMBL/GenBank/DDBJ whole genome shotgun (WGS) entry which is preliminary data.</text>
</comment>
<dbReference type="InterPro" id="IPR036412">
    <property type="entry name" value="HAD-like_sf"/>
</dbReference>
<feature type="compositionally biased region" description="Low complexity" evidence="1">
    <location>
        <begin position="725"/>
        <end position="740"/>
    </location>
</feature>
<feature type="domain" description="Phosphatidate phosphatase APP1 catalytic" evidence="2">
    <location>
        <begin position="465"/>
        <end position="614"/>
    </location>
</feature>
<dbReference type="InterPro" id="IPR017210">
    <property type="entry name" value="APP1"/>
</dbReference>
<dbReference type="Pfam" id="PF09949">
    <property type="entry name" value="APP1_cat"/>
    <property type="match status" value="1"/>
</dbReference>
<evidence type="ECO:0000313" key="3">
    <source>
        <dbReference type="EMBL" id="KAK4201859.1"/>
    </source>
</evidence>
<organism evidence="3 4">
    <name type="scientific">Triangularia verruculosa</name>
    <dbReference type="NCBI Taxonomy" id="2587418"/>
    <lineage>
        <taxon>Eukaryota</taxon>
        <taxon>Fungi</taxon>
        <taxon>Dikarya</taxon>
        <taxon>Ascomycota</taxon>
        <taxon>Pezizomycotina</taxon>
        <taxon>Sordariomycetes</taxon>
        <taxon>Sordariomycetidae</taxon>
        <taxon>Sordariales</taxon>
        <taxon>Podosporaceae</taxon>
        <taxon>Triangularia</taxon>
    </lineage>
</organism>
<dbReference type="InterPro" id="IPR019236">
    <property type="entry name" value="APP1_cat"/>
</dbReference>
<keyword evidence="4" id="KW-1185">Reference proteome</keyword>
<gene>
    <name evidence="3" type="ORF">QBC40DRAFT_170570</name>
</gene>
<proteinExistence type="predicted"/>
<evidence type="ECO:0000259" key="2">
    <source>
        <dbReference type="Pfam" id="PF09949"/>
    </source>
</evidence>
<dbReference type="GO" id="GO:0030479">
    <property type="term" value="C:actin cortical patch"/>
    <property type="evidence" value="ECO:0007669"/>
    <property type="project" value="TreeGrafter"/>
</dbReference>
<dbReference type="PIRSF" id="PIRSF037464">
    <property type="entry name" value="UCP037464_APP1"/>
    <property type="match status" value="1"/>
</dbReference>
<dbReference type="GO" id="GO:0008195">
    <property type="term" value="F:phosphatidate phosphatase activity"/>
    <property type="evidence" value="ECO:0007669"/>
    <property type="project" value="InterPro"/>
</dbReference>
<feature type="region of interest" description="Disordered" evidence="1">
    <location>
        <begin position="632"/>
        <end position="802"/>
    </location>
</feature>
<dbReference type="AlphaFoldDB" id="A0AAN6XJP4"/>
<feature type="compositionally biased region" description="Basic and acidic residues" evidence="1">
    <location>
        <begin position="296"/>
        <end position="320"/>
    </location>
</feature>
<reference evidence="3" key="1">
    <citation type="journal article" date="2023" name="Mol. Phylogenet. Evol.">
        <title>Genome-scale phylogeny and comparative genomics of the fungal order Sordariales.</title>
        <authorList>
            <person name="Hensen N."/>
            <person name="Bonometti L."/>
            <person name="Westerberg I."/>
            <person name="Brannstrom I.O."/>
            <person name="Guillou S."/>
            <person name="Cros-Aarteil S."/>
            <person name="Calhoun S."/>
            <person name="Haridas S."/>
            <person name="Kuo A."/>
            <person name="Mondo S."/>
            <person name="Pangilinan J."/>
            <person name="Riley R."/>
            <person name="LaButti K."/>
            <person name="Andreopoulos B."/>
            <person name="Lipzen A."/>
            <person name="Chen C."/>
            <person name="Yan M."/>
            <person name="Daum C."/>
            <person name="Ng V."/>
            <person name="Clum A."/>
            <person name="Steindorff A."/>
            <person name="Ohm R.A."/>
            <person name="Martin F."/>
            <person name="Silar P."/>
            <person name="Natvig D.O."/>
            <person name="Lalanne C."/>
            <person name="Gautier V."/>
            <person name="Ament-Velasquez S.L."/>
            <person name="Kruys A."/>
            <person name="Hutchinson M.I."/>
            <person name="Powell A.J."/>
            <person name="Barry K."/>
            <person name="Miller A.N."/>
            <person name="Grigoriev I.V."/>
            <person name="Debuchy R."/>
            <person name="Gladieux P."/>
            <person name="Hiltunen Thoren M."/>
            <person name="Johannesson H."/>
        </authorList>
    </citation>
    <scope>NUCLEOTIDE SEQUENCE</scope>
    <source>
        <strain evidence="3">CBS 315.58</strain>
    </source>
</reference>
<dbReference type="SUPFAM" id="SSF56784">
    <property type="entry name" value="HAD-like"/>
    <property type="match status" value="1"/>
</dbReference>
<feature type="region of interest" description="Disordered" evidence="1">
    <location>
        <begin position="193"/>
        <end position="223"/>
    </location>
</feature>
<feature type="compositionally biased region" description="Basic and acidic residues" evidence="1">
    <location>
        <begin position="695"/>
        <end position="705"/>
    </location>
</feature>
<feature type="compositionally biased region" description="Low complexity" evidence="1">
    <location>
        <begin position="202"/>
        <end position="223"/>
    </location>
</feature>
<protein>
    <recommendedName>
        <fullName evidence="2">Phosphatidate phosphatase APP1 catalytic domain-containing protein</fullName>
    </recommendedName>
</protein>
<evidence type="ECO:0000256" key="1">
    <source>
        <dbReference type="SAM" id="MobiDB-lite"/>
    </source>
</evidence>
<feature type="compositionally biased region" description="Basic and acidic residues" evidence="1">
    <location>
        <begin position="334"/>
        <end position="344"/>
    </location>
</feature>
<dbReference type="InterPro" id="IPR052935">
    <property type="entry name" value="Mg2+_PAP"/>
</dbReference>
<feature type="compositionally biased region" description="Low complexity" evidence="1">
    <location>
        <begin position="282"/>
        <end position="295"/>
    </location>
</feature>
<feature type="region of interest" description="Disordered" evidence="1">
    <location>
        <begin position="273"/>
        <end position="373"/>
    </location>
</feature>
<feature type="compositionally biased region" description="Basic and acidic residues" evidence="1">
    <location>
        <begin position="643"/>
        <end position="659"/>
    </location>
</feature>